<evidence type="ECO:0000313" key="3">
    <source>
        <dbReference type="Proteomes" id="UP000198535"/>
    </source>
</evidence>
<feature type="transmembrane region" description="Helical" evidence="1">
    <location>
        <begin position="12"/>
        <end position="34"/>
    </location>
</feature>
<keyword evidence="1" id="KW-1133">Transmembrane helix</keyword>
<proteinExistence type="predicted"/>
<keyword evidence="1" id="KW-0812">Transmembrane</keyword>
<gene>
    <name evidence="2" type="ORF">SAMN04488696_2814</name>
</gene>
<dbReference type="EMBL" id="FOUJ01000007">
    <property type="protein sequence ID" value="SFM90625.1"/>
    <property type="molecule type" value="Genomic_DNA"/>
</dbReference>
<feature type="transmembrane region" description="Helical" evidence="1">
    <location>
        <begin position="46"/>
        <end position="67"/>
    </location>
</feature>
<evidence type="ECO:0000313" key="2">
    <source>
        <dbReference type="EMBL" id="SFM90625.1"/>
    </source>
</evidence>
<dbReference type="STRING" id="487685.SAMN04488696_2814"/>
<dbReference type="AlphaFoldDB" id="A0A1I4UNY5"/>
<keyword evidence="1" id="KW-0472">Membrane</keyword>
<accession>A0A1I4UNY5</accession>
<organism evidence="2 3">
    <name type="scientific">Methanolobus profundi</name>
    <dbReference type="NCBI Taxonomy" id="487685"/>
    <lineage>
        <taxon>Archaea</taxon>
        <taxon>Methanobacteriati</taxon>
        <taxon>Methanobacteriota</taxon>
        <taxon>Stenosarchaea group</taxon>
        <taxon>Methanomicrobia</taxon>
        <taxon>Methanosarcinales</taxon>
        <taxon>Methanosarcinaceae</taxon>
        <taxon>Methanolobus</taxon>
    </lineage>
</organism>
<sequence>MPENNHVRSFDTISITTCVAFINICFALIFYLKGGYSPFEEGLTKVFVLFIAIIDVAFLVSAMATYVGMLISTYEEKLTEMVSIKTVSYAIGIVGFTYATLLMLFELV</sequence>
<dbReference type="Proteomes" id="UP000198535">
    <property type="component" value="Unassembled WGS sequence"/>
</dbReference>
<keyword evidence="3" id="KW-1185">Reference proteome</keyword>
<feature type="transmembrane region" description="Helical" evidence="1">
    <location>
        <begin position="87"/>
        <end position="105"/>
    </location>
</feature>
<dbReference type="RefSeq" id="WP_091938024.1">
    <property type="nucleotide sequence ID" value="NZ_FOUJ01000007.1"/>
</dbReference>
<evidence type="ECO:0000256" key="1">
    <source>
        <dbReference type="SAM" id="Phobius"/>
    </source>
</evidence>
<protein>
    <submittedName>
        <fullName evidence="2">Uncharacterized protein</fullName>
    </submittedName>
</protein>
<name>A0A1I4UNY5_9EURY</name>
<reference evidence="3" key="1">
    <citation type="submission" date="2016-10" db="EMBL/GenBank/DDBJ databases">
        <authorList>
            <person name="Varghese N."/>
            <person name="Submissions S."/>
        </authorList>
    </citation>
    <scope>NUCLEOTIDE SEQUENCE [LARGE SCALE GENOMIC DNA]</scope>
    <source>
        <strain evidence="3">Mob M</strain>
    </source>
</reference>